<proteinExistence type="predicted"/>
<dbReference type="AlphaFoldDB" id="A0A5J4WNE9"/>
<dbReference type="Proteomes" id="UP000324800">
    <property type="component" value="Unassembled WGS sequence"/>
</dbReference>
<keyword evidence="1" id="KW-0175">Coiled coil</keyword>
<feature type="transmembrane region" description="Helical" evidence="2">
    <location>
        <begin position="267"/>
        <end position="292"/>
    </location>
</feature>
<feature type="transmembrane region" description="Helical" evidence="2">
    <location>
        <begin position="82"/>
        <end position="105"/>
    </location>
</feature>
<organism evidence="3 4">
    <name type="scientific">Streblomastix strix</name>
    <dbReference type="NCBI Taxonomy" id="222440"/>
    <lineage>
        <taxon>Eukaryota</taxon>
        <taxon>Metamonada</taxon>
        <taxon>Preaxostyla</taxon>
        <taxon>Oxymonadida</taxon>
        <taxon>Streblomastigidae</taxon>
        <taxon>Streblomastix</taxon>
    </lineage>
</organism>
<dbReference type="OrthoDB" id="10629511at2759"/>
<dbReference type="PANTHER" id="PTHR31600:SF2">
    <property type="entry name" value="GAMETE ENRICHED GENE 10 PROTEIN-RELATED"/>
    <property type="match status" value="1"/>
</dbReference>
<feature type="transmembrane region" description="Helical" evidence="2">
    <location>
        <begin position="241"/>
        <end position="261"/>
    </location>
</feature>
<sequence length="565" mass="66017">MQSSEGNIEKISATDEILFTLLYPLAVQDKKPNNVLDIILWIIYTFEFCAMSFFRSHIPLPAIFYKIIEYVQGGAFCFLDEIVFYILYGAAIFLVLLLVICLLVISKASIPSQSWLSTVFLYDYGSEEVVYLDVNPKIQAWGIEHIALFIVSLVMILIITSLNAMYNYFCAPTNPKGGGLFSREMGQWGVIMSTMDITQVVVNYVVSYYGMWRYLLPATYYLFIVFELYDWKSYFHIKGGIMMMITYSEGAIILLFGFIGLESSDSTISVVFQLIFLFLSMIGMAVILIIFYPRSYKSVWWLHPGGEMYVDPFNPVHLRPVREGDKTILKRAPRRPKFLGRIEVKRDIPIEEEEEEIEEALLDDRDQERETKEQLREMGLLEDPNKKVFNKSNMNLQHPWMVQTNVDVISPPNSPFPYAHIPKIKDPNQVEFTIRFIYQKIYRTKRRIHYVNEIYKAGLNRFNENADYYVRYGNYVYNFMKDPKRALNLVRTARQHHPELLNRFSIFVATRAWSTETESGDEYMSVISMQQLNENLPIAQEALKQARIGLREFWENLQRPQPDFS</sequence>
<dbReference type="EMBL" id="SNRW01001608">
    <property type="protein sequence ID" value="KAA6395719.1"/>
    <property type="molecule type" value="Genomic_DNA"/>
</dbReference>
<accession>A0A5J4WNE9</accession>
<name>A0A5J4WNE9_9EUKA</name>
<feature type="coiled-coil region" evidence="1">
    <location>
        <begin position="350"/>
        <end position="378"/>
    </location>
</feature>
<dbReference type="PANTHER" id="PTHR31600">
    <property type="entry name" value="TINY MACROCYSTS PROTEIN B-RELATED"/>
    <property type="match status" value="1"/>
</dbReference>
<evidence type="ECO:0000313" key="3">
    <source>
        <dbReference type="EMBL" id="KAA6395719.1"/>
    </source>
</evidence>
<protein>
    <submittedName>
        <fullName evidence="3">Uncharacterized protein</fullName>
    </submittedName>
</protein>
<feature type="transmembrane region" description="Helical" evidence="2">
    <location>
        <begin position="211"/>
        <end position="229"/>
    </location>
</feature>
<feature type="transmembrane region" description="Helical" evidence="2">
    <location>
        <begin position="146"/>
        <end position="166"/>
    </location>
</feature>
<reference evidence="3 4" key="1">
    <citation type="submission" date="2019-03" db="EMBL/GenBank/DDBJ databases">
        <title>Single cell metagenomics reveals metabolic interactions within the superorganism composed of flagellate Streblomastix strix and complex community of Bacteroidetes bacteria on its surface.</title>
        <authorList>
            <person name="Treitli S.C."/>
            <person name="Kolisko M."/>
            <person name="Husnik F."/>
            <person name="Keeling P."/>
            <person name="Hampl V."/>
        </authorList>
    </citation>
    <scope>NUCLEOTIDE SEQUENCE [LARGE SCALE GENOMIC DNA]</scope>
    <source>
        <strain evidence="3">ST1C</strain>
    </source>
</reference>
<keyword evidence="2" id="KW-0812">Transmembrane</keyword>
<evidence type="ECO:0000256" key="2">
    <source>
        <dbReference type="SAM" id="Phobius"/>
    </source>
</evidence>
<dbReference type="InterPro" id="IPR052994">
    <property type="entry name" value="Tiny_macrocysts_regulators"/>
</dbReference>
<comment type="caution">
    <text evidence="3">The sequence shown here is derived from an EMBL/GenBank/DDBJ whole genome shotgun (WGS) entry which is preliminary data.</text>
</comment>
<evidence type="ECO:0000313" key="4">
    <source>
        <dbReference type="Proteomes" id="UP000324800"/>
    </source>
</evidence>
<keyword evidence="2" id="KW-1133">Transmembrane helix</keyword>
<gene>
    <name evidence="3" type="ORF">EZS28_008750</name>
</gene>
<keyword evidence="2" id="KW-0472">Membrane</keyword>
<evidence type="ECO:0000256" key="1">
    <source>
        <dbReference type="SAM" id="Coils"/>
    </source>
</evidence>